<sequence length="259" mass="29452">MQNNLRMELMWKLQLFVVKLRMQNKRLKQLLHSSMEVLACTILGLGFLVWMRVQGPGTSPRSLKNKKAEGSSQLLSEISKSHANGVNSASPSADSQNGTSDNDAELALRKVSYDGAFTRLKESETGLHRKEQRPYILQAEKVNSAYLINMLREVNDMPQADDEADSAWVGKLNQYYEDCESSEYTDSHWSYCSEQYESLDTYEWYFHLSSPVLSFQISFIYVSCFALKFHGFSYLASLSAYTVVDFSLKHPSFVVGTGR</sequence>
<dbReference type="EMBL" id="BSYO01000005">
    <property type="protein sequence ID" value="GMH05039.1"/>
    <property type="molecule type" value="Genomic_DNA"/>
</dbReference>
<name>A0AAD3XHT0_NEPGR</name>
<proteinExistence type="predicted"/>
<keyword evidence="1" id="KW-0472">Membrane</keyword>
<evidence type="ECO:0000313" key="3">
    <source>
        <dbReference type="Proteomes" id="UP001279734"/>
    </source>
</evidence>
<evidence type="ECO:0000313" key="2">
    <source>
        <dbReference type="EMBL" id="GMH05039.1"/>
    </source>
</evidence>
<keyword evidence="1" id="KW-1133">Transmembrane helix</keyword>
<protein>
    <submittedName>
        <fullName evidence="2">Uncharacterized protein</fullName>
    </submittedName>
</protein>
<evidence type="ECO:0000256" key="1">
    <source>
        <dbReference type="SAM" id="Phobius"/>
    </source>
</evidence>
<dbReference type="AlphaFoldDB" id="A0AAD3XHT0"/>
<reference evidence="2" key="1">
    <citation type="submission" date="2023-05" db="EMBL/GenBank/DDBJ databases">
        <title>Nepenthes gracilis genome sequencing.</title>
        <authorList>
            <person name="Fukushima K."/>
        </authorList>
    </citation>
    <scope>NUCLEOTIDE SEQUENCE</scope>
    <source>
        <strain evidence="2">SING2019-196</strain>
    </source>
</reference>
<feature type="transmembrane region" description="Helical" evidence="1">
    <location>
        <begin position="30"/>
        <end position="51"/>
    </location>
</feature>
<dbReference type="Proteomes" id="UP001279734">
    <property type="component" value="Unassembled WGS sequence"/>
</dbReference>
<comment type="caution">
    <text evidence="2">The sequence shown here is derived from an EMBL/GenBank/DDBJ whole genome shotgun (WGS) entry which is preliminary data.</text>
</comment>
<keyword evidence="3" id="KW-1185">Reference proteome</keyword>
<gene>
    <name evidence="2" type="ORF">Nepgr_006879</name>
</gene>
<accession>A0AAD3XHT0</accession>
<organism evidence="2 3">
    <name type="scientific">Nepenthes gracilis</name>
    <name type="common">Slender pitcher plant</name>
    <dbReference type="NCBI Taxonomy" id="150966"/>
    <lineage>
        <taxon>Eukaryota</taxon>
        <taxon>Viridiplantae</taxon>
        <taxon>Streptophyta</taxon>
        <taxon>Embryophyta</taxon>
        <taxon>Tracheophyta</taxon>
        <taxon>Spermatophyta</taxon>
        <taxon>Magnoliopsida</taxon>
        <taxon>eudicotyledons</taxon>
        <taxon>Gunneridae</taxon>
        <taxon>Pentapetalae</taxon>
        <taxon>Caryophyllales</taxon>
        <taxon>Nepenthaceae</taxon>
        <taxon>Nepenthes</taxon>
    </lineage>
</organism>
<keyword evidence="1" id="KW-0812">Transmembrane</keyword>